<comment type="subcellular location">
    <subcellularLocation>
        <location evidence="1">Cell membrane</location>
        <topology evidence="1">Multi-pass membrane protein</topology>
    </subcellularLocation>
</comment>
<sequence length="827" mass="88033" precursor="true">MLLRDISYALRTLRKSPVFAATAIITIALGIGASTAIFSVTNAVLLRPLPYKNPERLVFASADMRKRNVKDFFFSNADFLDIRNGSHAVFEEVAAVSTGRGAVPREDGTPDLVHFGNVSTNFFRMMGAGTVLGRTFIDSDGTPQPAPPPGAAPGAQAPALPTMGIISYEYWQRRYSGSPDIIGKMIPAGPPGGTQIVGVLAPGFELLFPSDSNIEPFPDVWFAARIPYDNANRNGVIHKAIARLKDGVTIDQAQTVVDQIAAETRKNFLISGTAGYAIQLKPLHQHLVEAVRPALLALMGAVIFLLLIACANVANLLLVRASLRERELAVRTAMGGSRWALVRQTLAEAIVLAFAGAVLGLALAYAGISELRHVAPPTIPRLDAIVIDPAVVAFAAVAALIAAGLFGLVPALRASRPDIAIVLRGNSRTAGLAGGGLLRNTVVVVEVALSFVLLIGSGLMARSFIELQRINPGYDSNHLLTFLSLGGRRGQQPAQRAAWVREFANKLHAIPGVQSVAAATPFPLSGGYSPIRWGLEAALTDPSKFQAVDFQFVLPGYFDTVRTPLIAGRAFTDADNAPDRNVVVVDQQLAAKAYPGQNAVGKRILIRIRTPEPEWVEIIGVVAHTRDTDLATAGREQVYFTDGFAQHGRVNRWALRVNGDPAKFADSVRTVVKAHDPNMVLMELRPMQELVERAQASTRFQLMLIGVFAAIAALLAGVGLYGVLATLVRQRTAEIGVRMALGAAPTSIFQLIVGQGLRLSAVGILAGLVAALAVTRVMASMLVGVKATDPLTFAAMAILFIVIAAVASWLPARRAAALDPTVALRGE</sequence>
<evidence type="ECO:0000256" key="6">
    <source>
        <dbReference type="ARBA" id="ARBA00038076"/>
    </source>
</evidence>
<organism evidence="11">
    <name type="scientific">Solibacter usitatus (strain Ellin6076)</name>
    <dbReference type="NCBI Taxonomy" id="234267"/>
    <lineage>
        <taxon>Bacteria</taxon>
        <taxon>Pseudomonadati</taxon>
        <taxon>Acidobacteriota</taxon>
        <taxon>Terriglobia</taxon>
        <taxon>Bryobacterales</taxon>
        <taxon>Solibacteraceae</taxon>
        <taxon>Candidatus Solibacter</taxon>
    </lineage>
</organism>
<evidence type="ECO:0000259" key="9">
    <source>
        <dbReference type="Pfam" id="PF02687"/>
    </source>
</evidence>
<proteinExistence type="inferred from homology"/>
<evidence type="ECO:0000256" key="8">
    <source>
        <dbReference type="SAM" id="Phobius"/>
    </source>
</evidence>
<dbReference type="Pfam" id="PF02687">
    <property type="entry name" value="FtsX"/>
    <property type="match status" value="2"/>
</dbReference>
<dbReference type="InterPro" id="IPR017800">
    <property type="entry name" value="ADOP"/>
</dbReference>
<dbReference type="AlphaFoldDB" id="Q01SF1"/>
<dbReference type="OrthoDB" id="127140at2"/>
<feature type="transmembrane region" description="Helical" evidence="8">
    <location>
        <begin position="735"/>
        <end position="754"/>
    </location>
</feature>
<feature type="domain" description="MacB-like periplasmic core" evidence="10">
    <location>
        <begin position="501"/>
        <end position="644"/>
    </location>
</feature>
<dbReference type="KEGG" id="sus:Acid_6495"/>
<protein>
    <recommendedName>
        <fullName evidence="12">Permease</fullName>
    </recommendedName>
</protein>
<dbReference type="GO" id="GO:0022857">
    <property type="term" value="F:transmembrane transporter activity"/>
    <property type="evidence" value="ECO:0007669"/>
    <property type="project" value="TreeGrafter"/>
</dbReference>
<dbReference type="Pfam" id="PF12704">
    <property type="entry name" value="MacB_PCD"/>
    <property type="match status" value="2"/>
</dbReference>
<dbReference type="NCBIfam" id="TIGR03434">
    <property type="entry name" value="ADOP"/>
    <property type="match status" value="1"/>
</dbReference>
<evidence type="ECO:0008006" key="12">
    <source>
        <dbReference type="Google" id="ProtNLM"/>
    </source>
</evidence>
<dbReference type="EMBL" id="CP000473">
    <property type="protein sequence ID" value="ABJ87419.1"/>
    <property type="molecule type" value="Genomic_DNA"/>
</dbReference>
<feature type="transmembrane region" description="Helical" evidence="8">
    <location>
        <begin position="442"/>
        <end position="461"/>
    </location>
</feature>
<reference evidence="11" key="1">
    <citation type="submission" date="2006-10" db="EMBL/GenBank/DDBJ databases">
        <title>Complete sequence of Solibacter usitatus Ellin6076.</title>
        <authorList>
            <consortium name="US DOE Joint Genome Institute"/>
            <person name="Copeland A."/>
            <person name="Lucas S."/>
            <person name="Lapidus A."/>
            <person name="Barry K."/>
            <person name="Detter J.C."/>
            <person name="Glavina del Rio T."/>
            <person name="Hammon N."/>
            <person name="Israni S."/>
            <person name="Dalin E."/>
            <person name="Tice H."/>
            <person name="Pitluck S."/>
            <person name="Thompson L.S."/>
            <person name="Brettin T."/>
            <person name="Bruce D."/>
            <person name="Han C."/>
            <person name="Tapia R."/>
            <person name="Gilna P."/>
            <person name="Schmutz J."/>
            <person name="Larimer F."/>
            <person name="Land M."/>
            <person name="Hauser L."/>
            <person name="Kyrpides N."/>
            <person name="Mikhailova N."/>
            <person name="Janssen P.H."/>
            <person name="Kuske C.R."/>
            <person name="Richardson P."/>
        </authorList>
    </citation>
    <scope>NUCLEOTIDE SEQUENCE</scope>
    <source>
        <strain evidence="11">Ellin6076</strain>
    </source>
</reference>
<evidence type="ECO:0000256" key="1">
    <source>
        <dbReference type="ARBA" id="ARBA00004651"/>
    </source>
</evidence>
<feature type="domain" description="ABC3 transporter permease C-terminal" evidence="9">
    <location>
        <begin position="707"/>
        <end position="819"/>
    </location>
</feature>
<evidence type="ECO:0000259" key="10">
    <source>
        <dbReference type="Pfam" id="PF12704"/>
    </source>
</evidence>
<feature type="transmembrane region" description="Helical" evidence="8">
    <location>
        <begin position="791"/>
        <end position="810"/>
    </location>
</feature>
<keyword evidence="5 8" id="KW-0472">Membrane</keyword>
<evidence type="ECO:0000256" key="3">
    <source>
        <dbReference type="ARBA" id="ARBA00022692"/>
    </source>
</evidence>
<feature type="transmembrane region" description="Helical" evidence="8">
    <location>
        <begin position="349"/>
        <end position="368"/>
    </location>
</feature>
<feature type="transmembrane region" description="Helical" evidence="8">
    <location>
        <begin position="389"/>
        <end position="409"/>
    </location>
</feature>
<evidence type="ECO:0000256" key="4">
    <source>
        <dbReference type="ARBA" id="ARBA00022989"/>
    </source>
</evidence>
<gene>
    <name evidence="11" type="ordered locus">Acid_6495</name>
</gene>
<feature type="transmembrane region" description="Helical" evidence="8">
    <location>
        <begin position="702"/>
        <end position="723"/>
    </location>
</feature>
<dbReference type="GO" id="GO:0005886">
    <property type="term" value="C:plasma membrane"/>
    <property type="evidence" value="ECO:0007669"/>
    <property type="project" value="UniProtKB-SubCell"/>
</dbReference>
<evidence type="ECO:0000313" key="11">
    <source>
        <dbReference type="EMBL" id="ABJ87419.1"/>
    </source>
</evidence>
<feature type="domain" description="ABC3 transporter permease C-terminal" evidence="9">
    <location>
        <begin position="301"/>
        <end position="416"/>
    </location>
</feature>
<dbReference type="HOGENOM" id="CLU_009433_1_0_0"/>
<accession>Q01SF1</accession>
<dbReference type="PANTHER" id="PTHR30572:SF4">
    <property type="entry name" value="ABC TRANSPORTER PERMEASE YTRF"/>
    <property type="match status" value="1"/>
</dbReference>
<feature type="domain" description="MacB-like periplasmic core" evidence="10">
    <location>
        <begin position="21"/>
        <end position="259"/>
    </location>
</feature>
<keyword evidence="4 8" id="KW-1133">Transmembrane helix</keyword>
<evidence type="ECO:0000256" key="5">
    <source>
        <dbReference type="ARBA" id="ARBA00023136"/>
    </source>
</evidence>
<feature type="region of interest" description="Disordered" evidence="7">
    <location>
        <begin position="138"/>
        <end position="158"/>
    </location>
</feature>
<comment type="similarity">
    <text evidence="6">Belongs to the ABC-4 integral membrane protein family.</text>
</comment>
<dbReference type="STRING" id="234267.Acid_6495"/>
<evidence type="ECO:0000256" key="2">
    <source>
        <dbReference type="ARBA" id="ARBA00022475"/>
    </source>
</evidence>
<dbReference type="InParanoid" id="Q01SF1"/>
<keyword evidence="2" id="KW-1003">Cell membrane</keyword>
<dbReference type="PANTHER" id="PTHR30572">
    <property type="entry name" value="MEMBRANE COMPONENT OF TRANSPORTER-RELATED"/>
    <property type="match status" value="1"/>
</dbReference>
<dbReference type="InterPro" id="IPR025857">
    <property type="entry name" value="MacB_PCD"/>
</dbReference>
<feature type="transmembrane region" description="Helical" evidence="8">
    <location>
        <begin position="761"/>
        <end position="785"/>
    </location>
</feature>
<dbReference type="eggNOG" id="COG0577">
    <property type="taxonomic scope" value="Bacteria"/>
</dbReference>
<feature type="transmembrane region" description="Helical" evidence="8">
    <location>
        <begin position="294"/>
        <end position="318"/>
    </location>
</feature>
<dbReference type="InterPro" id="IPR050250">
    <property type="entry name" value="Macrolide_Exporter_MacB"/>
</dbReference>
<feature type="transmembrane region" description="Helical" evidence="8">
    <location>
        <begin position="20"/>
        <end position="46"/>
    </location>
</feature>
<evidence type="ECO:0000256" key="7">
    <source>
        <dbReference type="SAM" id="MobiDB-lite"/>
    </source>
</evidence>
<keyword evidence="3 8" id="KW-0812">Transmembrane</keyword>
<name>Q01SF1_SOLUE</name>
<dbReference type="InterPro" id="IPR003838">
    <property type="entry name" value="ABC3_permease_C"/>
</dbReference>